<organism evidence="3 4">
    <name type="scientific">Gulosibacter chungangensis</name>
    <dbReference type="NCBI Taxonomy" id="979746"/>
    <lineage>
        <taxon>Bacteria</taxon>
        <taxon>Bacillati</taxon>
        <taxon>Actinomycetota</taxon>
        <taxon>Actinomycetes</taxon>
        <taxon>Micrococcales</taxon>
        <taxon>Microbacteriaceae</taxon>
        <taxon>Gulosibacter</taxon>
    </lineage>
</organism>
<dbReference type="OrthoDB" id="3798616at2"/>
<dbReference type="AlphaFoldDB" id="A0A7J5BAM9"/>
<dbReference type="RefSeq" id="WP_158052152.1">
    <property type="nucleotide sequence ID" value="NZ_WBKB01000004.1"/>
</dbReference>
<protein>
    <submittedName>
        <fullName evidence="3">Isoniazid-inducible protein iniA</fullName>
    </submittedName>
</protein>
<dbReference type="SUPFAM" id="SSF52540">
    <property type="entry name" value="P-loop containing nucleoside triphosphate hydrolases"/>
    <property type="match status" value="1"/>
</dbReference>
<feature type="transmembrane region" description="Helical" evidence="1">
    <location>
        <begin position="469"/>
        <end position="500"/>
    </location>
</feature>
<proteinExistence type="predicted"/>
<dbReference type="InterPro" id="IPR027417">
    <property type="entry name" value="P-loop_NTPase"/>
</dbReference>
<dbReference type="Gene3D" id="3.40.50.300">
    <property type="entry name" value="P-loop containing nucleotide triphosphate hydrolases"/>
    <property type="match status" value="1"/>
</dbReference>
<dbReference type="Pfam" id="PF00350">
    <property type="entry name" value="Dynamin_N"/>
    <property type="match status" value="1"/>
</dbReference>
<keyword evidence="1" id="KW-0472">Membrane</keyword>
<dbReference type="PANTHER" id="PTHR43681:SF1">
    <property type="entry name" value="SARCALUMENIN"/>
    <property type="match status" value="1"/>
</dbReference>
<dbReference type="EMBL" id="WBKB01000004">
    <property type="protein sequence ID" value="KAB1643103.1"/>
    <property type="molecule type" value="Genomic_DNA"/>
</dbReference>
<dbReference type="InterPro" id="IPR045063">
    <property type="entry name" value="Dynamin_N"/>
</dbReference>
<accession>A0A7J5BAM9</accession>
<sequence length="615" mass="67304">MLLSQVRATADQLQSIATQLREIAQRSGRADLTEKFHEVDRELADTTTEIVVVGQIKQGKSALVNALVSAPVCPVDDVLATSVPTMVRWGEQPTATLVTEMAEDKRTIRTKINPAKLREHVTELAGESGLLGNVRAEITLPRQILSEGLVFIDTPGVDGIRVHAARNVTLLPQVDAAIMVTDATQELTEPELAFLKQAVALCPHVVGVMSKTDLQHQWRDILEANTEHIAKADIDIPLLPTSSLLHSLADRDADPELRKVARIDDLAEHLRTDVRKKVLADRHRSIAKDIGTIGEHLAMVIEAELLALKDPGDGKAIVQNLQKAEESAQSLMDRSARWQQTLSDGSADLLSDIEYDLRDRLRAVGREAEQLIDASDPGKSWEEIGSWLAESVTLAISDNFVWAHQRSVHLAEVVAQHFSTDGRTAVPDLAVADTGQLISSIGGLESVSSGHLSIGQKLMIGMKGSYGGVLMFGLMTTLAGMALVNPISIAAGLIMGGFAYRQEANSRLEQRRNEAKMAVRKLVDESIFQVSKEARDRISRIRRVLRDHFSSAAEDLKLSLGESVKMAKKQANVPQSERNRRTVQAATELQEIRALCRQAIEATEVEINGDWSGNE</sequence>
<feature type="domain" description="Dynamin N-terminal" evidence="2">
    <location>
        <begin position="50"/>
        <end position="199"/>
    </location>
</feature>
<keyword evidence="1" id="KW-0812">Transmembrane</keyword>
<evidence type="ECO:0000313" key="4">
    <source>
        <dbReference type="Proteomes" id="UP000433493"/>
    </source>
</evidence>
<evidence type="ECO:0000256" key="1">
    <source>
        <dbReference type="SAM" id="Phobius"/>
    </source>
</evidence>
<keyword evidence="1" id="KW-1133">Transmembrane helix</keyword>
<comment type="caution">
    <text evidence="3">The sequence shown here is derived from an EMBL/GenBank/DDBJ whole genome shotgun (WGS) entry which is preliminary data.</text>
</comment>
<dbReference type="InterPro" id="IPR051943">
    <property type="entry name" value="TRAFAC_Dynamin-like_GTPase"/>
</dbReference>
<keyword evidence="4" id="KW-1185">Reference proteome</keyword>
<evidence type="ECO:0000313" key="3">
    <source>
        <dbReference type="EMBL" id="KAB1643103.1"/>
    </source>
</evidence>
<dbReference type="Proteomes" id="UP000433493">
    <property type="component" value="Unassembled WGS sequence"/>
</dbReference>
<gene>
    <name evidence="3" type="ORF">F8O05_07605</name>
</gene>
<name>A0A7J5BAM9_9MICO</name>
<evidence type="ECO:0000259" key="2">
    <source>
        <dbReference type="Pfam" id="PF00350"/>
    </source>
</evidence>
<reference evidence="3 4" key="1">
    <citation type="submission" date="2019-09" db="EMBL/GenBank/DDBJ databases">
        <title>Phylogeny of genus Pseudoclavibacter and closely related genus.</title>
        <authorList>
            <person name="Li Y."/>
        </authorList>
    </citation>
    <scope>NUCLEOTIDE SEQUENCE [LARGE SCALE GENOMIC DNA]</scope>
    <source>
        <strain evidence="3 4">KCTC 13959</strain>
    </source>
</reference>
<dbReference type="PANTHER" id="PTHR43681">
    <property type="entry name" value="TRANSMEMBRANE GTPASE FZO"/>
    <property type="match status" value="1"/>
</dbReference>